<evidence type="ECO:0000256" key="7">
    <source>
        <dbReference type="ARBA" id="ARBA00022771"/>
    </source>
</evidence>
<evidence type="ECO:0000256" key="9">
    <source>
        <dbReference type="ARBA" id="ARBA00023015"/>
    </source>
</evidence>
<evidence type="ECO:0000256" key="4">
    <source>
        <dbReference type="ARBA" id="ARBA00022581"/>
    </source>
</evidence>
<keyword evidence="4 16" id="KW-0945">Host-virus interaction</keyword>
<feature type="zinc finger region" evidence="16">
    <location>
        <begin position="157"/>
        <end position="193"/>
    </location>
</feature>
<keyword evidence="6 16" id="KW-0479">Metal-binding</keyword>
<proteinExistence type="inferred from homology"/>
<keyword evidence="11 16" id="KW-0010">Activator</keyword>
<evidence type="ECO:0000313" key="18">
    <source>
        <dbReference type="EMBL" id="QHQ97060.1"/>
    </source>
</evidence>
<keyword evidence="3 16" id="KW-1048">Host nucleus</keyword>
<evidence type="ECO:0000256" key="14">
    <source>
        <dbReference type="ARBA" id="ARBA00023280"/>
    </source>
</evidence>
<evidence type="ECO:0000256" key="1">
    <source>
        <dbReference type="ARBA" id="ARBA00006346"/>
    </source>
</evidence>
<evidence type="ECO:0000313" key="19">
    <source>
        <dbReference type="Proteomes" id="UP001239387"/>
    </source>
</evidence>
<dbReference type="GO" id="GO:0006351">
    <property type="term" value="P:DNA-templated transcription"/>
    <property type="evidence" value="ECO:0007669"/>
    <property type="project" value="UniProtKB-UniRule"/>
</dbReference>
<dbReference type="GO" id="GO:0030430">
    <property type="term" value="C:host cell cytoplasm"/>
    <property type="evidence" value="ECO:0007669"/>
    <property type="project" value="UniProtKB-SubCell"/>
</dbReference>
<keyword evidence="9 16" id="KW-0805">Transcription regulation</keyword>
<dbReference type="HAMAP" id="MF_04006">
    <property type="entry name" value="HPV_E6"/>
    <property type="match status" value="1"/>
</dbReference>
<comment type="subcellular location">
    <subcellularLocation>
        <location evidence="16 17">Host cytoplasm</location>
    </subcellularLocation>
    <subcellularLocation>
        <location evidence="16 17">Host nucleus</location>
    </subcellularLocation>
</comment>
<keyword evidence="2 16" id="KW-0244">Early protein</keyword>
<dbReference type="GO" id="GO:0003677">
    <property type="term" value="F:DNA binding"/>
    <property type="evidence" value="ECO:0007669"/>
    <property type="project" value="UniProtKB-UniRule"/>
</dbReference>
<feature type="zinc finger region" evidence="16">
    <location>
        <begin position="84"/>
        <end position="120"/>
    </location>
</feature>
<evidence type="ECO:0000256" key="12">
    <source>
        <dbReference type="ARBA" id="ARBA00023163"/>
    </source>
</evidence>
<dbReference type="GO" id="GO:0006355">
    <property type="term" value="P:regulation of DNA-templated transcription"/>
    <property type="evidence" value="ECO:0007669"/>
    <property type="project" value="UniProtKB-UniRule"/>
</dbReference>
<evidence type="ECO:0000256" key="13">
    <source>
        <dbReference type="ARBA" id="ARBA00023200"/>
    </source>
</evidence>
<dbReference type="Proteomes" id="UP001239387">
    <property type="component" value="Segment"/>
</dbReference>
<organism evidence="18 19">
    <name type="scientific">Felis catus papillomavirus 6</name>
    <dbReference type="NCBI Taxonomy" id="2704502"/>
    <lineage>
        <taxon>Viruses</taxon>
        <taxon>Monodnaviria</taxon>
        <taxon>Shotokuvirae</taxon>
        <taxon>Cossaviricota</taxon>
        <taxon>Papovaviricetes</taxon>
        <taxon>Zurhausenvirales</taxon>
        <taxon>Papillomaviridae</taxon>
    </lineage>
</organism>
<protein>
    <recommendedName>
        <fullName evidence="16 17">Protein E6</fullName>
    </recommendedName>
</protein>
<dbReference type="InterPro" id="IPR038575">
    <property type="entry name" value="E6_sf"/>
</dbReference>
<dbReference type="GO" id="GO:0052150">
    <property type="term" value="P:symbiont-mediated perturbation of host apoptosis"/>
    <property type="evidence" value="ECO:0007669"/>
    <property type="project" value="UniProtKB-KW"/>
</dbReference>
<dbReference type="InterPro" id="IPR001334">
    <property type="entry name" value="E6"/>
</dbReference>
<evidence type="ECO:0000256" key="11">
    <source>
        <dbReference type="ARBA" id="ARBA00023159"/>
    </source>
</evidence>
<keyword evidence="5 16" id="KW-1090">Inhibition of host innate immune response by virus</keyword>
<evidence type="ECO:0000256" key="8">
    <source>
        <dbReference type="ARBA" id="ARBA00022833"/>
    </source>
</evidence>
<comment type="similarity">
    <text evidence="1 16 17">Belongs to the papillomaviridae E6 protein family.</text>
</comment>
<dbReference type="GO" id="GO:0042025">
    <property type="term" value="C:host cell nucleus"/>
    <property type="evidence" value="ECO:0007669"/>
    <property type="project" value="UniProtKB-SubCell"/>
</dbReference>
<evidence type="ECO:0000256" key="10">
    <source>
        <dbReference type="ARBA" id="ARBA00023125"/>
    </source>
</evidence>
<keyword evidence="15 16" id="KW-1119">Modulation of host cell apoptosis by virus</keyword>
<gene>
    <name evidence="16" type="primary">E6</name>
</gene>
<reference evidence="18" key="1">
    <citation type="journal article" date="2020" name="Viruses">
        <title>Identification of A Novel Papillomavirus Associated with Squamous Cell Carcinoma in A Domestic Cat.</title>
        <authorList>
            <person name="Carrai M."/>
            <person name="Van Brussel K."/>
            <person name="Shi M."/>
            <person name="Li C.X."/>
            <person name="Chang W.S."/>
            <person name="Munday J.S."/>
            <person name="Voss K."/>
            <person name="McLuckie A."/>
            <person name="Taylor D."/>
            <person name="Laws A."/>
            <person name="Holmes E.C."/>
            <person name="Barrs V.R."/>
            <person name="Beatty J.A."/>
        </authorList>
    </citation>
    <scope>NUCLEOTIDE SEQUENCE</scope>
</reference>
<dbReference type="GO" id="GO:0039502">
    <property type="term" value="P:symbiont-mediated suppression of host type I interferon-mediated signaling pathway"/>
    <property type="evidence" value="ECO:0007669"/>
    <property type="project" value="UniProtKB-UniRule"/>
</dbReference>
<dbReference type="GO" id="GO:0052170">
    <property type="term" value="P:symbiont-mediated suppression of host innate immune response"/>
    <property type="evidence" value="ECO:0007669"/>
    <property type="project" value="UniProtKB-KW"/>
</dbReference>
<keyword evidence="14 16" id="KW-0899">Viral immunoevasion</keyword>
<keyword evidence="7 16" id="KW-0863">Zinc-finger</keyword>
<accession>A0A6B9WFF0</accession>
<keyword evidence="8 16" id="KW-0862">Zinc</keyword>
<evidence type="ECO:0000256" key="17">
    <source>
        <dbReference type="RuleBase" id="RU363123"/>
    </source>
</evidence>
<keyword evidence="12 16" id="KW-0804">Transcription</keyword>
<dbReference type="EMBL" id="MN857145">
    <property type="protein sequence ID" value="QHQ97060.1"/>
    <property type="molecule type" value="Genomic_DNA"/>
</dbReference>
<dbReference type="GO" id="GO:0008270">
    <property type="term" value="F:zinc ion binding"/>
    <property type="evidence" value="ECO:0007669"/>
    <property type="project" value="UniProtKB-KW"/>
</dbReference>
<name>A0A6B9WFF0_9PAPI</name>
<comment type="function">
    <text evidence="16">Plays a major role in the induction and maintenance of cellular transformation. E6 associates with host UBE3A/E6-AP ubiquitin-protein ligase and modulates its activity. Protects host keratinocytes from apoptosis by mediating the degradation of host BAK1. May also inhibit host immune response.</text>
</comment>
<dbReference type="GO" id="GO:0039648">
    <property type="term" value="P:symbiont-mediated perturbation of host ubiquitin-like protein modification"/>
    <property type="evidence" value="ECO:0007669"/>
    <property type="project" value="UniProtKB-UniRule"/>
</dbReference>
<evidence type="ECO:0000256" key="15">
    <source>
        <dbReference type="ARBA" id="ARBA00023323"/>
    </source>
</evidence>
<dbReference type="Gene3D" id="3.30.240.40">
    <property type="entry name" value="E6 early regulatory protein"/>
    <property type="match status" value="2"/>
</dbReference>
<evidence type="ECO:0000256" key="5">
    <source>
        <dbReference type="ARBA" id="ARBA00022632"/>
    </source>
</evidence>
<evidence type="ECO:0000256" key="2">
    <source>
        <dbReference type="ARBA" id="ARBA00022518"/>
    </source>
</evidence>
<evidence type="ECO:0000256" key="3">
    <source>
        <dbReference type="ARBA" id="ARBA00022562"/>
    </source>
</evidence>
<sequence>MRAHLTPGQRNRKRSRAETGLRKKRYVMVVANHHSFFPVLTGTGNGTYKKRQNIALSIQMAKANSFTGLARRLRIPVQSILVQCCFCGGYMTEYDKLNFDFKKLGLLLQEQQLLGACTPCCRQKARADVLANTSCICEADCACLISGKSLCDLVVRCSECLQQLSLVEKVDCWCARVPFKLVRDVWRAPCRICTEK</sequence>
<comment type="subunit">
    <text evidence="16">Forms homodimers. Interacts with ubiquitin-protein ligase UBE3A/E6-AP; this interaction stimulates UBE3A ubiquitin activity. Interacts with host BAK1.</text>
</comment>
<evidence type="ECO:0000256" key="16">
    <source>
        <dbReference type="HAMAP-Rule" id="MF_04006"/>
    </source>
</evidence>
<dbReference type="Pfam" id="PF00518">
    <property type="entry name" value="E6"/>
    <property type="match status" value="1"/>
</dbReference>
<evidence type="ECO:0000256" key="6">
    <source>
        <dbReference type="ARBA" id="ARBA00022723"/>
    </source>
</evidence>
<dbReference type="SUPFAM" id="SSF161229">
    <property type="entry name" value="E6 C-terminal domain-like"/>
    <property type="match status" value="2"/>
</dbReference>
<comment type="caution">
    <text evidence="16">Lacks conserved residue(s) required for the propagation of feature annotation.</text>
</comment>
<keyword evidence="10 16" id="KW-0238">DNA-binding</keyword>
<keyword evidence="13 16" id="KW-1035">Host cytoplasm</keyword>